<name>A0A4S2KP50_9HYME</name>
<keyword evidence="3" id="KW-1185">Reference proteome</keyword>
<dbReference type="EMBL" id="QBLH01002112">
    <property type="protein sequence ID" value="TGZ49608.1"/>
    <property type="molecule type" value="Genomic_DNA"/>
</dbReference>
<proteinExistence type="predicted"/>
<gene>
    <name evidence="2" type="ORF">DBV15_02045</name>
</gene>
<feature type="compositionally biased region" description="Basic and acidic residues" evidence="1">
    <location>
        <begin position="22"/>
        <end position="42"/>
    </location>
</feature>
<dbReference type="Proteomes" id="UP000310200">
    <property type="component" value="Unassembled WGS sequence"/>
</dbReference>
<dbReference type="AlphaFoldDB" id="A0A4S2KP50"/>
<sequence length="90" mass="10177">MVRQSGNGRRELWWRTTPMDGGVEKRRGQLRSREGAESRFDEDTGTVVSEEPEELAETMARRSWRDAAKTPNASTAIRVVEANDISLRDG</sequence>
<reference evidence="2 3" key="1">
    <citation type="journal article" date="2019" name="Philos. Trans. R. Soc. Lond., B, Biol. Sci.">
        <title>Ant behaviour and brain gene expression of defending hosts depend on the ecological success of the intruding social parasite.</title>
        <authorList>
            <person name="Kaur R."/>
            <person name="Stoldt M."/>
            <person name="Jongepier E."/>
            <person name="Feldmeyer B."/>
            <person name="Menzel F."/>
            <person name="Bornberg-Bauer E."/>
            <person name="Foitzik S."/>
        </authorList>
    </citation>
    <scope>NUCLEOTIDE SEQUENCE [LARGE SCALE GENOMIC DNA]</scope>
    <source>
        <tissue evidence="2">Whole body</tissue>
    </source>
</reference>
<evidence type="ECO:0000256" key="1">
    <source>
        <dbReference type="SAM" id="MobiDB-lite"/>
    </source>
</evidence>
<evidence type="ECO:0000313" key="2">
    <source>
        <dbReference type="EMBL" id="TGZ49608.1"/>
    </source>
</evidence>
<organism evidence="2 3">
    <name type="scientific">Temnothorax longispinosus</name>
    <dbReference type="NCBI Taxonomy" id="300112"/>
    <lineage>
        <taxon>Eukaryota</taxon>
        <taxon>Metazoa</taxon>
        <taxon>Ecdysozoa</taxon>
        <taxon>Arthropoda</taxon>
        <taxon>Hexapoda</taxon>
        <taxon>Insecta</taxon>
        <taxon>Pterygota</taxon>
        <taxon>Neoptera</taxon>
        <taxon>Endopterygota</taxon>
        <taxon>Hymenoptera</taxon>
        <taxon>Apocrita</taxon>
        <taxon>Aculeata</taxon>
        <taxon>Formicoidea</taxon>
        <taxon>Formicidae</taxon>
        <taxon>Myrmicinae</taxon>
        <taxon>Temnothorax</taxon>
    </lineage>
</organism>
<feature type="region of interest" description="Disordered" evidence="1">
    <location>
        <begin position="20"/>
        <end position="54"/>
    </location>
</feature>
<protein>
    <submittedName>
        <fullName evidence="2">Uncharacterized protein</fullName>
    </submittedName>
</protein>
<evidence type="ECO:0000313" key="3">
    <source>
        <dbReference type="Proteomes" id="UP000310200"/>
    </source>
</evidence>
<accession>A0A4S2KP50</accession>
<comment type="caution">
    <text evidence="2">The sequence shown here is derived from an EMBL/GenBank/DDBJ whole genome shotgun (WGS) entry which is preliminary data.</text>
</comment>